<protein>
    <submittedName>
        <fullName evidence="7">Uncharacterized protein</fullName>
    </submittedName>
</protein>
<comment type="caution">
    <text evidence="7">The sequence shown here is derived from an EMBL/GenBank/DDBJ whole genome shotgun (WGS) entry which is preliminary data.</text>
</comment>
<evidence type="ECO:0000313" key="7">
    <source>
        <dbReference type="EMBL" id="CAF4080121.1"/>
    </source>
</evidence>
<dbReference type="AlphaFoldDB" id="A0A819TMR8"/>
<evidence type="ECO:0000313" key="2">
    <source>
        <dbReference type="EMBL" id="CAF2112455.1"/>
    </source>
</evidence>
<keyword evidence="10" id="KW-1185">Reference proteome</keyword>
<dbReference type="EMBL" id="CAJNRE010012687">
    <property type="protein sequence ID" value="CAF2112455.1"/>
    <property type="molecule type" value="Genomic_DNA"/>
</dbReference>
<reference evidence="7" key="1">
    <citation type="submission" date="2021-02" db="EMBL/GenBank/DDBJ databases">
        <authorList>
            <person name="Nowell W R."/>
        </authorList>
    </citation>
    <scope>NUCLEOTIDE SEQUENCE</scope>
</reference>
<dbReference type="Proteomes" id="UP000681720">
    <property type="component" value="Unassembled WGS sequence"/>
</dbReference>
<dbReference type="EMBL" id="CAJOBJ010061788">
    <property type="protein sequence ID" value="CAF4420838.1"/>
    <property type="molecule type" value="Genomic_DNA"/>
</dbReference>
<dbReference type="EMBL" id="CAJOBH010001074">
    <property type="protein sequence ID" value="CAF3834181.1"/>
    <property type="molecule type" value="Genomic_DNA"/>
</dbReference>
<dbReference type="EMBL" id="CAJNRG010011437">
    <property type="protein sequence ID" value="CAF2131888.1"/>
    <property type="molecule type" value="Genomic_DNA"/>
</dbReference>
<evidence type="ECO:0000313" key="4">
    <source>
        <dbReference type="EMBL" id="CAF2178822.1"/>
    </source>
</evidence>
<dbReference type="Proteomes" id="UP000663842">
    <property type="component" value="Unassembled WGS sequence"/>
</dbReference>
<dbReference type="Proteomes" id="UP000663824">
    <property type="component" value="Unassembled WGS sequence"/>
</dbReference>
<evidence type="ECO:0000313" key="8">
    <source>
        <dbReference type="EMBL" id="CAF4420838.1"/>
    </source>
</evidence>
<dbReference type="EMBL" id="CAJOBF010003215">
    <property type="protein sequence ID" value="CAF4080121.1"/>
    <property type="molecule type" value="Genomic_DNA"/>
</dbReference>
<evidence type="ECO:0000313" key="6">
    <source>
        <dbReference type="EMBL" id="CAF4026511.1"/>
    </source>
</evidence>
<dbReference type="Proteomes" id="UP000663855">
    <property type="component" value="Unassembled WGS sequence"/>
</dbReference>
<evidence type="ECO:0000313" key="1">
    <source>
        <dbReference type="EMBL" id="CAF1295737.1"/>
    </source>
</evidence>
<proteinExistence type="predicted"/>
<organism evidence="7 9">
    <name type="scientific">Rotaria magnacalcarata</name>
    <dbReference type="NCBI Taxonomy" id="392030"/>
    <lineage>
        <taxon>Eukaryota</taxon>
        <taxon>Metazoa</taxon>
        <taxon>Spiralia</taxon>
        <taxon>Gnathifera</taxon>
        <taxon>Rotifera</taxon>
        <taxon>Eurotatoria</taxon>
        <taxon>Bdelloidea</taxon>
        <taxon>Philodinida</taxon>
        <taxon>Philodinidae</taxon>
        <taxon>Rotaria</taxon>
    </lineage>
</organism>
<dbReference type="EMBL" id="CAJNOV010007748">
    <property type="protein sequence ID" value="CAF1295737.1"/>
    <property type="molecule type" value="Genomic_DNA"/>
</dbReference>
<evidence type="ECO:0000313" key="10">
    <source>
        <dbReference type="Proteomes" id="UP000663866"/>
    </source>
</evidence>
<accession>A0A819TMR8</accession>
<dbReference type="Proteomes" id="UP000681967">
    <property type="component" value="Unassembled WGS sequence"/>
</dbReference>
<dbReference type="Proteomes" id="UP000663866">
    <property type="component" value="Unassembled WGS sequence"/>
</dbReference>
<dbReference type="EMBL" id="CAJOBG010002757">
    <property type="protein sequence ID" value="CAF4026511.1"/>
    <property type="molecule type" value="Genomic_DNA"/>
</dbReference>
<evidence type="ECO:0000313" key="3">
    <source>
        <dbReference type="EMBL" id="CAF2131888.1"/>
    </source>
</evidence>
<evidence type="ECO:0000313" key="5">
    <source>
        <dbReference type="EMBL" id="CAF3834181.1"/>
    </source>
</evidence>
<dbReference type="EMBL" id="CAJNRF010015723">
    <property type="protein sequence ID" value="CAF2178822.1"/>
    <property type="molecule type" value="Genomic_DNA"/>
</dbReference>
<dbReference type="Proteomes" id="UP000663856">
    <property type="component" value="Unassembled WGS sequence"/>
</dbReference>
<name>A0A819TMR8_9BILA</name>
<dbReference type="Proteomes" id="UP000663887">
    <property type="component" value="Unassembled WGS sequence"/>
</dbReference>
<gene>
    <name evidence="5" type="ORF">BYL167_LOCUS4886</name>
    <name evidence="1" type="ORF">CJN711_LOCUS16661</name>
    <name evidence="8" type="ORF">GIL414_LOCUS31087</name>
    <name evidence="2" type="ORF">MBJ925_LOCUS24406</name>
    <name evidence="6" type="ORF">OVN521_LOCUS16521</name>
    <name evidence="7" type="ORF">UXM345_LOCUS21005</name>
    <name evidence="4" type="ORF">WKI299_LOCUS33345</name>
    <name evidence="3" type="ORF">XDN619_LOCUS24847</name>
</gene>
<sequence>MFSQVTAAETCNLVPAQLQELYEMFNVLAGGIETLNNDQERLSNESLQIQVTLPTLTEDIFKVKLSIEELNIFLSGVKYNQDILNQELVSIQEKINDLRCVSYNGTLIWKITNFKEKMSKT</sequence>
<evidence type="ECO:0000313" key="9">
    <source>
        <dbReference type="Proteomes" id="UP000663842"/>
    </source>
</evidence>